<dbReference type="AlphaFoldDB" id="A0A167HBN1"/>
<reference evidence="2 3" key="1">
    <citation type="submission" date="2013-07" db="EMBL/GenBank/DDBJ databases">
        <title>Comparative Genomic and Metabolomic Analysis of Twelve Strains of Pseudoalteromonas luteoviolacea.</title>
        <authorList>
            <person name="Vynne N.G."/>
            <person name="Mansson M."/>
            <person name="Gram L."/>
        </authorList>
    </citation>
    <scope>NUCLEOTIDE SEQUENCE [LARGE SCALE GENOMIC DNA]</scope>
    <source>
        <strain evidence="2 3">NCIMB 1942</strain>
    </source>
</reference>
<dbReference type="RefSeq" id="WP_269202097.1">
    <property type="nucleotide sequence ID" value="NZ_AUXT01000020.1"/>
</dbReference>
<comment type="caution">
    <text evidence="2">The sequence shown here is derived from an EMBL/GenBank/DDBJ whole genome shotgun (WGS) entry which is preliminary data.</text>
</comment>
<accession>A0A167HBN1</accession>
<organism evidence="2 3">
    <name type="scientific">Pseudoalteromonas luteoviolacea NCIMB 1942</name>
    <dbReference type="NCBI Taxonomy" id="1365253"/>
    <lineage>
        <taxon>Bacteria</taxon>
        <taxon>Pseudomonadati</taxon>
        <taxon>Pseudomonadota</taxon>
        <taxon>Gammaproteobacteria</taxon>
        <taxon>Alteromonadales</taxon>
        <taxon>Pseudoalteromonadaceae</taxon>
        <taxon>Pseudoalteromonas</taxon>
    </lineage>
</organism>
<proteinExistence type="predicted"/>
<dbReference type="PATRIC" id="fig|1365253.3.peg.454"/>
<dbReference type="EMBL" id="AUXT01000020">
    <property type="protein sequence ID" value="KZN57945.1"/>
    <property type="molecule type" value="Genomic_DNA"/>
</dbReference>
<protein>
    <submittedName>
        <fullName evidence="2">Uncharacterized protein</fullName>
    </submittedName>
</protein>
<evidence type="ECO:0000313" key="3">
    <source>
        <dbReference type="Proteomes" id="UP000076587"/>
    </source>
</evidence>
<feature type="region of interest" description="Disordered" evidence="1">
    <location>
        <begin position="1"/>
        <end position="29"/>
    </location>
</feature>
<evidence type="ECO:0000256" key="1">
    <source>
        <dbReference type="SAM" id="MobiDB-lite"/>
    </source>
</evidence>
<name>A0A167HBN1_9GAMM</name>
<gene>
    <name evidence="2" type="ORF">N482_23035</name>
</gene>
<dbReference type="Proteomes" id="UP000076587">
    <property type="component" value="Unassembled WGS sequence"/>
</dbReference>
<sequence length="41" mass="4374">MDNGVEIKTFTQSAGEGIPFGGVQTRTDGSQDINYQIPIST</sequence>
<evidence type="ECO:0000313" key="2">
    <source>
        <dbReference type="EMBL" id="KZN57945.1"/>
    </source>
</evidence>